<evidence type="ECO:0000313" key="1">
    <source>
        <dbReference type="EMBL" id="CAF1911825.1"/>
    </source>
</evidence>
<organism evidence="1">
    <name type="scientific">Brassica napus</name>
    <name type="common">Rape</name>
    <dbReference type="NCBI Taxonomy" id="3708"/>
    <lineage>
        <taxon>Eukaryota</taxon>
        <taxon>Viridiplantae</taxon>
        <taxon>Streptophyta</taxon>
        <taxon>Embryophyta</taxon>
        <taxon>Tracheophyta</taxon>
        <taxon>Spermatophyta</taxon>
        <taxon>Magnoliopsida</taxon>
        <taxon>eudicotyledons</taxon>
        <taxon>Gunneridae</taxon>
        <taxon>Pentapetalae</taxon>
        <taxon>rosids</taxon>
        <taxon>malvids</taxon>
        <taxon>Brassicales</taxon>
        <taxon>Brassicaceae</taxon>
        <taxon>Brassiceae</taxon>
        <taxon>Brassica</taxon>
    </lineage>
</organism>
<gene>
    <name evidence="1" type="ORF">DARMORV10_C02P32870.1</name>
</gene>
<accession>A0A816K9V1</accession>
<sequence length="79" mass="8537">MEAARRQREERRLSFEARSLDLVLWPRGSSGSGSALEASSATDLWVGFGHAKPGEVNDAVQFGGDTHVPTYVDHSPEPG</sequence>
<dbReference type="EMBL" id="HG994366">
    <property type="protein sequence ID" value="CAF1911825.1"/>
    <property type="molecule type" value="Genomic_DNA"/>
</dbReference>
<protein>
    <submittedName>
        <fullName evidence="1">(rape) hypothetical protein</fullName>
    </submittedName>
</protein>
<dbReference type="AlphaFoldDB" id="A0A816K9V1"/>
<name>A0A816K9V1_BRANA</name>
<proteinExistence type="predicted"/>
<dbReference type="Proteomes" id="UP001295469">
    <property type="component" value="Chromosome C02"/>
</dbReference>
<reference evidence="1" key="1">
    <citation type="submission" date="2021-01" db="EMBL/GenBank/DDBJ databases">
        <authorList>
            <consortium name="Genoscope - CEA"/>
            <person name="William W."/>
        </authorList>
    </citation>
    <scope>NUCLEOTIDE SEQUENCE</scope>
</reference>